<dbReference type="PANTHER" id="PTHR47691:SF3">
    <property type="entry name" value="HTH-TYPE TRANSCRIPTIONAL REGULATOR RV0890C-RELATED"/>
    <property type="match status" value="1"/>
</dbReference>
<dbReference type="CDD" id="cd00093">
    <property type="entry name" value="HTH_XRE"/>
    <property type="match status" value="1"/>
</dbReference>
<dbReference type="SUPFAM" id="SSF52540">
    <property type="entry name" value="P-loop containing nucleoside triphosphate hydrolases"/>
    <property type="match status" value="1"/>
</dbReference>
<evidence type="ECO:0000256" key="1">
    <source>
        <dbReference type="SAM" id="MobiDB-lite"/>
    </source>
</evidence>
<reference evidence="3 4" key="1">
    <citation type="submission" date="2016-10" db="EMBL/GenBank/DDBJ databases">
        <authorList>
            <person name="de Groot N.N."/>
        </authorList>
    </citation>
    <scope>NUCLEOTIDE SEQUENCE [LARGE SCALE GENOMIC DNA]</scope>
    <source>
        <strain evidence="3 4">CGMCC 4.2026</strain>
    </source>
</reference>
<dbReference type="InterPro" id="IPR001387">
    <property type="entry name" value="Cro/C1-type_HTH"/>
</dbReference>
<evidence type="ECO:0000313" key="3">
    <source>
        <dbReference type="EMBL" id="SEN89792.1"/>
    </source>
</evidence>
<dbReference type="GO" id="GO:0003677">
    <property type="term" value="F:DNA binding"/>
    <property type="evidence" value="ECO:0007669"/>
    <property type="project" value="InterPro"/>
</dbReference>
<dbReference type="RefSeq" id="WP_075016891.1">
    <property type="nucleotide sequence ID" value="NZ_FODD01000012.1"/>
</dbReference>
<dbReference type="AlphaFoldDB" id="A0A1H8K9V4"/>
<evidence type="ECO:0000313" key="4">
    <source>
        <dbReference type="Proteomes" id="UP000181951"/>
    </source>
</evidence>
<dbReference type="PANTHER" id="PTHR47691">
    <property type="entry name" value="REGULATOR-RELATED"/>
    <property type="match status" value="1"/>
</dbReference>
<feature type="region of interest" description="Disordered" evidence="1">
    <location>
        <begin position="80"/>
        <end position="106"/>
    </location>
</feature>
<dbReference type="PRINTS" id="PR00364">
    <property type="entry name" value="DISEASERSIST"/>
</dbReference>
<dbReference type="OrthoDB" id="3427187at2"/>
<feature type="compositionally biased region" description="Basic and acidic residues" evidence="1">
    <location>
        <begin position="80"/>
        <end position="89"/>
    </location>
</feature>
<dbReference type="SUPFAM" id="SSF47413">
    <property type="entry name" value="lambda repressor-like DNA-binding domains"/>
    <property type="match status" value="1"/>
</dbReference>
<dbReference type="Pfam" id="PF13560">
    <property type="entry name" value="HTH_31"/>
    <property type="match status" value="1"/>
</dbReference>
<dbReference type="PROSITE" id="PS50943">
    <property type="entry name" value="HTH_CROC1"/>
    <property type="match status" value="1"/>
</dbReference>
<dbReference type="InterPro" id="IPR010982">
    <property type="entry name" value="Lambda_DNA-bd_dom_sf"/>
</dbReference>
<protein>
    <submittedName>
        <fullName evidence="3">Predicted ATPase</fullName>
    </submittedName>
</protein>
<organism evidence="3 4">
    <name type="scientific">Actinacidiphila rubida</name>
    <dbReference type="NCBI Taxonomy" id="310780"/>
    <lineage>
        <taxon>Bacteria</taxon>
        <taxon>Bacillati</taxon>
        <taxon>Actinomycetota</taxon>
        <taxon>Actinomycetes</taxon>
        <taxon>Kitasatosporales</taxon>
        <taxon>Streptomycetaceae</taxon>
        <taxon>Actinacidiphila</taxon>
    </lineage>
</organism>
<sequence>MGFSQHEQDRERPLPNFGDLLRSRREARGLTQQVLADHATLSVRALRDLEAERVRYPRNDTVRLLADALRLEGRARTIFEASARRREDPDGLSPEPSPPPTPRNSLIGRQEETEALVDALTVDGARLLSVVGLGGVGKSRLALEVAHRVHERLRWSVRWPTGADPVALRGTLPTGPTAVDPARTDALDESIGDRPTLLVLDDACPSQARPLLDRLFRHCPGLRVLVTAREPLTADGEQVVPLQPLPVPEPQAAYEPDVLAQVASVRMLVAHLRTVRPGFRLDAGNARAVAELCRLLDGLPRALEYAAGWILVESPEQLVTRLSPSPWRLAAPPVTHVERGHLRADLDEAMAELSVPQRSLLAYLAAAGEDRSAEQAGSAVGLPLAECLAAVHEVLHRGLVRTRLTPGGVRFSALSLVRTLMRDGRGPHGTATGALPFGPAGIALGAVG</sequence>
<evidence type="ECO:0000259" key="2">
    <source>
        <dbReference type="PROSITE" id="PS50943"/>
    </source>
</evidence>
<dbReference type="InterPro" id="IPR027417">
    <property type="entry name" value="P-loop_NTPase"/>
</dbReference>
<feature type="domain" description="HTH cro/C1-type" evidence="2">
    <location>
        <begin position="21"/>
        <end position="76"/>
    </location>
</feature>
<dbReference type="STRING" id="310780.SAMN05216267_101285"/>
<dbReference type="EMBL" id="FODD01000012">
    <property type="protein sequence ID" value="SEN89792.1"/>
    <property type="molecule type" value="Genomic_DNA"/>
</dbReference>
<name>A0A1H8K9V4_9ACTN</name>
<dbReference type="Gene3D" id="3.40.50.300">
    <property type="entry name" value="P-loop containing nucleotide triphosphate hydrolases"/>
    <property type="match status" value="1"/>
</dbReference>
<gene>
    <name evidence="3" type="ORF">SAMN05216267_101285</name>
</gene>
<proteinExistence type="predicted"/>
<dbReference type="SMART" id="SM00530">
    <property type="entry name" value="HTH_XRE"/>
    <property type="match status" value="1"/>
</dbReference>
<keyword evidence="4" id="KW-1185">Reference proteome</keyword>
<dbReference type="Proteomes" id="UP000181951">
    <property type="component" value="Unassembled WGS sequence"/>
</dbReference>
<accession>A0A1H8K9V4</accession>
<dbReference type="Gene3D" id="1.10.260.40">
    <property type="entry name" value="lambda repressor-like DNA-binding domains"/>
    <property type="match status" value="1"/>
</dbReference>